<evidence type="ECO:0000259" key="5">
    <source>
        <dbReference type="PROSITE" id="PS50893"/>
    </source>
</evidence>
<feature type="region of interest" description="Disordered" evidence="4">
    <location>
        <begin position="282"/>
        <end position="316"/>
    </location>
</feature>
<keyword evidence="6" id="KW-0378">Hydrolase</keyword>
<dbReference type="Pfam" id="PF00005">
    <property type="entry name" value="ABC_tran"/>
    <property type="match status" value="1"/>
</dbReference>
<dbReference type="SMART" id="SM00382">
    <property type="entry name" value="AAA"/>
    <property type="match status" value="1"/>
</dbReference>
<evidence type="ECO:0000313" key="6">
    <source>
        <dbReference type="EMBL" id="MBP2408909.1"/>
    </source>
</evidence>
<dbReference type="EC" id="3.6.3.-" evidence="6"/>
<gene>
    <name evidence="6" type="ORF">JOF44_001812</name>
</gene>
<dbReference type="PANTHER" id="PTHR42788">
    <property type="entry name" value="TAURINE IMPORT ATP-BINDING PROTEIN-RELATED"/>
    <property type="match status" value="1"/>
</dbReference>
<keyword evidence="2" id="KW-0547">Nucleotide-binding</keyword>
<protein>
    <submittedName>
        <fullName evidence="6">Sulfonate transport system ATP-binding protein</fullName>
        <ecNumber evidence="6">3.6.3.-</ecNumber>
    </submittedName>
</protein>
<reference evidence="6 7" key="1">
    <citation type="submission" date="2021-03" db="EMBL/GenBank/DDBJ databases">
        <title>Sequencing the genomes of 1000 actinobacteria strains.</title>
        <authorList>
            <person name="Klenk H.-P."/>
        </authorList>
    </citation>
    <scope>NUCLEOTIDE SEQUENCE [LARGE SCALE GENOMIC DNA]</scope>
    <source>
        <strain evidence="6 7">DSM 14564</strain>
    </source>
</reference>
<evidence type="ECO:0000256" key="2">
    <source>
        <dbReference type="ARBA" id="ARBA00022741"/>
    </source>
</evidence>
<accession>A0ABS4YJD1</accession>
<proteinExistence type="predicted"/>
<keyword evidence="7" id="KW-1185">Reference proteome</keyword>
<dbReference type="SUPFAM" id="SSF52540">
    <property type="entry name" value="P-loop containing nucleoside triphosphate hydrolases"/>
    <property type="match status" value="1"/>
</dbReference>
<evidence type="ECO:0000256" key="3">
    <source>
        <dbReference type="ARBA" id="ARBA00022840"/>
    </source>
</evidence>
<keyword evidence="3 6" id="KW-0067">ATP-binding</keyword>
<sequence>MTSTVSAQPAPDTRSAAPERPGGLPPRPHGVRLDEVARSFDSPQGRHDVLRGLDVELGSGEILAVVGPSGCGKSTLLRLVAGLDRPSGGEIRIGATAIRGTDERTAVAFQEPRLLPWRTLEQNVALGLPRGTGKREGRERVRHLLQLVGLEHAAAQRPREVSGGMAQRTSLARALARSPEVLLLDEPFGALDALTRLRMQDLLLEIHAAEPTTVVVVTHDVEEALYLADRVLLLRTLREAGPDAGSLVRTVDVPGSRPRDRADRALAALRVELLAGLGVQAHQPTPTAATPTASTPTAATPTASTPTAATITENLS</sequence>
<dbReference type="GO" id="GO:0005524">
    <property type="term" value="F:ATP binding"/>
    <property type="evidence" value="ECO:0007669"/>
    <property type="project" value="UniProtKB-KW"/>
</dbReference>
<dbReference type="PANTHER" id="PTHR42788:SF19">
    <property type="entry name" value="ALIPHATIC SULFONATES IMPORT ATP-BINDING PROTEIN SSUB 2"/>
    <property type="match status" value="1"/>
</dbReference>
<organism evidence="6 7">
    <name type="scientific">Brachybacterium fresconis</name>
    <dbReference type="NCBI Taxonomy" id="173363"/>
    <lineage>
        <taxon>Bacteria</taxon>
        <taxon>Bacillati</taxon>
        <taxon>Actinomycetota</taxon>
        <taxon>Actinomycetes</taxon>
        <taxon>Micrococcales</taxon>
        <taxon>Dermabacteraceae</taxon>
        <taxon>Brachybacterium</taxon>
    </lineage>
</organism>
<dbReference type="EMBL" id="JAGIOC010000001">
    <property type="protein sequence ID" value="MBP2408909.1"/>
    <property type="molecule type" value="Genomic_DNA"/>
</dbReference>
<keyword evidence="1" id="KW-0813">Transport</keyword>
<dbReference type="InterPro" id="IPR003439">
    <property type="entry name" value="ABC_transporter-like_ATP-bd"/>
</dbReference>
<dbReference type="InterPro" id="IPR003593">
    <property type="entry name" value="AAA+_ATPase"/>
</dbReference>
<feature type="region of interest" description="Disordered" evidence="4">
    <location>
        <begin position="1"/>
        <end position="30"/>
    </location>
</feature>
<evidence type="ECO:0000313" key="7">
    <source>
        <dbReference type="Proteomes" id="UP000698222"/>
    </source>
</evidence>
<evidence type="ECO:0000256" key="4">
    <source>
        <dbReference type="SAM" id="MobiDB-lite"/>
    </source>
</evidence>
<name>A0ABS4YJD1_9MICO</name>
<dbReference type="Proteomes" id="UP000698222">
    <property type="component" value="Unassembled WGS sequence"/>
</dbReference>
<dbReference type="InterPro" id="IPR027417">
    <property type="entry name" value="P-loop_NTPase"/>
</dbReference>
<feature type="compositionally biased region" description="Low complexity" evidence="4">
    <location>
        <begin position="282"/>
        <end position="310"/>
    </location>
</feature>
<dbReference type="GO" id="GO:0016787">
    <property type="term" value="F:hydrolase activity"/>
    <property type="evidence" value="ECO:0007669"/>
    <property type="project" value="UniProtKB-KW"/>
</dbReference>
<dbReference type="PROSITE" id="PS50893">
    <property type="entry name" value="ABC_TRANSPORTER_2"/>
    <property type="match status" value="1"/>
</dbReference>
<dbReference type="Gene3D" id="3.40.50.300">
    <property type="entry name" value="P-loop containing nucleotide triphosphate hydrolases"/>
    <property type="match status" value="1"/>
</dbReference>
<comment type="caution">
    <text evidence="6">The sequence shown here is derived from an EMBL/GenBank/DDBJ whole genome shotgun (WGS) entry which is preliminary data.</text>
</comment>
<dbReference type="InterPro" id="IPR050166">
    <property type="entry name" value="ABC_transporter_ATP-bind"/>
</dbReference>
<dbReference type="RefSeq" id="WP_209890044.1">
    <property type="nucleotide sequence ID" value="NZ_BAAAJV010000005.1"/>
</dbReference>
<feature type="domain" description="ABC transporter" evidence="5">
    <location>
        <begin position="31"/>
        <end position="261"/>
    </location>
</feature>
<evidence type="ECO:0000256" key="1">
    <source>
        <dbReference type="ARBA" id="ARBA00022448"/>
    </source>
</evidence>